<evidence type="ECO:0000313" key="2">
    <source>
        <dbReference type="Proteomes" id="UP000216363"/>
    </source>
</evidence>
<proteinExistence type="predicted"/>
<protein>
    <submittedName>
        <fullName evidence="1">Uncharacterized protein</fullName>
    </submittedName>
</protein>
<dbReference type="Proteomes" id="UP000216363">
    <property type="component" value="Unassembled WGS sequence"/>
</dbReference>
<gene>
    <name evidence="1" type="ORF">CES86_3603</name>
</gene>
<comment type="caution">
    <text evidence="1">The sequence shown here is derived from an EMBL/GenBank/DDBJ whole genome shotgun (WGS) entry which is preliminary data.</text>
</comment>
<organism evidence="1 2">
    <name type="scientific">Brucella lupini</name>
    <dbReference type="NCBI Taxonomy" id="255457"/>
    <lineage>
        <taxon>Bacteria</taxon>
        <taxon>Pseudomonadati</taxon>
        <taxon>Pseudomonadota</taxon>
        <taxon>Alphaproteobacteria</taxon>
        <taxon>Hyphomicrobiales</taxon>
        <taxon>Brucellaceae</taxon>
        <taxon>Brucella/Ochrobactrum group</taxon>
        <taxon>Brucella</taxon>
    </lineage>
</organism>
<dbReference type="EMBL" id="NNRN01000054">
    <property type="protein sequence ID" value="OYR26674.1"/>
    <property type="molecule type" value="Genomic_DNA"/>
</dbReference>
<reference evidence="1 2" key="1">
    <citation type="submission" date="2017-07" db="EMBL/GenBank/DDBJ databases">
        <title>Draft genome of Ochrobactrum lupini type strain LUP21.</title>
        <authorList>
            <person name="Krzyzanowska D.M."/>
            <person name="Jafra S."/>
        </authorList>
    </citation>
    <scope>NUCLEOTIDE SEQUENCE [LARGE SCALE GENOMIC DNA]</scope>
    <source>
        <strain evidence="1 2">LUP21</strain>
    </source>
</reference>
<name>A0A256GHP0_9HYPH</name>
<evidence type="ECO:0000313" key="1">
    <source>
        <dbReference type="EMBL" id="OYR26674.1"/>
    </source>
</evidence>
<sequence>MSPSMESWARLVKRPVRHWPDLLNFDIISKLEAVFYQN</sequence>
<dbReference type="AlphaFoldDB" id="A0A256GHP0"/>
<accession>A0A256GHP0</accession>